<dbReference type="EMBL" id="LT629745">
    <property type="protein sequence ID" value="SDS12738.1"/>
    <property type="molecule type" value="Genomic_DNA"/>
</dbReference>
<dbReference type="NCBIfam" id="NF009807">
    <property type="entry name" value="PRK13291.1"/>
    <property type="match status" value="1"/>
</dbReference>
<protein>
    <submittedName>
        <fullName evidence="2">DinB superfamily protein</fullName>
    </submittedName>
</protein>
<reference evidence="2 3" key="1">
    <citation type="submission" date="2016-10" db="EMBL/GenBank/DDBJ databases">
        <authorList>
            <person name="Varghese N."/>
            <person name="Submissions S."/>
        </authorList>
    </citation>
    <scope>NUCLEOTIDE SEQUENCE [LARGE SCALE GENOMIC DNA]</scope>
    <source>
        <strain evidence="2 3">Mar_2010_102</strain>
    </source>
</reference>
<sequence length="181" mass="21173">MTTEEDLELLKYPIGKSEIPEQISSDHLKKWITDISELPYKLKQAVQPLSKEQLDTPYRPEGWTLKQLVHHIADSHLSALLRFKWALTEDEPTIKAYDEKAFAELYDTKLAPVEISLDLISGLHGKWVILLENMSNSDFEKTYVHPETGYRFTLKEGLGHYSWHSRHHYAHLHNLLKRKGW</sequence>
<evidence type="ECO:0000313" key="2">
    <source>
        <dbReference type="EMBL" id="SDS12738.1"/>
    </source>
</evidence>
<dbReference type="Proteomes" id="UP000198858">
    <property type="component" value="Chromosome I"/>
</dbReference>
<dbReference type="RefSeq" id="WP_089662587.1">
    <property type="nucleotide sequence ID" value="NZ_LT629745.1"/>
</dbReference>
<accession>A0A1H1PNI3</accession>
<dbReference type="InterPro" id="IPR034660">
    <property type="entry name" value="DinB/YfiT-like"/>
</dbReference>
<gene>
    <name evidence="2" type="ORF">SAMN04488552_2185</name>
</gene>
<keyword evidence="3" id="KW-1185">Reference proteome</keyword>
<proteinExistence type="predicted"/>
<dbReference type="InterPro" id="IPR024775">
    <property type="entry name" value="DinB-like"/>
</dbReference>
<evidence type="ECO:0000259" key="1">
    <source>
        <dbReference type="Pfam" id="PF12867"/>
    </source>
</evidence>
<organism evidence="2 3">
    <name type="scientific">Christiangramia echinicola</name>
    <dbReference type="NCBI Taxonomy" id="279359"/>
    <lineage>
        <taxon>Bacteria</taxon>
        <taxon>Pseudomonadati</taxon>
        <taxon>Bacteroidota</taxon>
        <taxon>Flavobacteriia</taxon>
        <taxon>Flavobacteriales</taxon>
        <taxon>Flavobacteriaceae</taxon>
        <taxon>Christiangramia</taxon>
    </lineage>
</organism>
<name>A0A1H1PNI3_9FLAO</name>
<dbReference type="STRING" id="1250231.SAMN04488552_2185"/>
<dbReference type="Gene3D" id="1.20.120.450">
    <property type="entry name" value="dinb family like domain"/>
    <property type="match status" value="1"/>
</dbReference>
<dbReference type="Pfam" id="PF12867">
    <property type="entry name" value="DinB_2"/>
    <property type="match status" value="1"/>
</dbReference>
<dbReference type="SUPFAM" id="SSF109854">
    <property type="entry name" value="DinB/YfiT-like putative metalloenzymes"/>
    <property type="match status" value="1"/>
</dbReference>
<feature type="domain" description="DinB-like" evidence="1">
    <location>
        <begin position="41"/>
        <end position="171"/>
    </location>
</feature>
<dbReference type="AlphaFoldDB" id="A0A1H1PNI3"/>
<evidence type="ECO:0000313" key="3">
    <source>
        <dbReference type="Proteomes" id="UP000198858"/>
    </source>
</evidence>